<protein>
    <submittedName>
        <fullName evidence="1">CLUMA_CG019869, isoform A</fullName>
    </submittedName>
</protein>
<gene>
    <name evidence="1" type="ORF">CLUMA_CG019869</name>
</gene>
<reference evidence="1 2" key="1">
    <citation type="submission" date="2015-04" db="EMBL/GenBank/DDBJ databases">
        <authorList>
            <person name="Syromyatnikov M.Y."/>
            <person name="Popov V.N."/>
        </authorList>
    </citation>
    <scope>NUCLEOTIDE SEQUENCE [LARGE SCALE GENOMIC DNA]</scope>
</reference>
<evidence type="ECO:0000313" key="2">
    <source>
        <dbReference type="Proteomes" id="UP000183832"/>
    </source>
</evidence>
<accession>A0A1J1J6Y4</accession>
<proteinExistence type="predicted"/>
<name>A0A1J1J6Y4_9DIPT</name>
<keyword evidence="2" id="KW-1185">Reference proteome</keyword>
<sequence>MNVMRFQVTIEITLIVKTKSFLKIKTPQRSEEQTIVLRNCHLFKKKIVYFSHYLHLECPLQADLLVLLMLSISSNNI</sequence>
<evidence type="ECO:0000313" key="1">
    <source>
        <dbReference type="EMBL" id="CRL06649.1"/>
    </source>
</evidence>
<dbReference type="Proteomes" id="UP000183832">
    <property type="component" value="Unassembled WGS sequence"/>
</dbReference>
<dbReference type="AlphaFoldDB" id="A0A1J1J6Y4"/>
<organism evidence="1 2">
    <name type="scientific">Clunio marinus</name>
    <dbReference type="NCBI Taxonomy" id="568069"/>
    <lineage>
        <taxon>Eukaryota</taxon>
        <taxon>Metazoa</taxon>
        <taxon>Ecdysozoa</taxon>
        <taxon>Arthropoda</taxon>
        <taxon>Hexapoda</taxon>
        <taxon>Insecta</taxon>
        <taxon>Pterygota</taxon>
        <taxon>Neoptera</taxon>
        <taxon>Endopterygota</taxon>
        <taxon>Diptera</taxon>
        <taxon>Nematocera</taxon>
        <taxon>Chironomoidea</taxon>
        <taxon>Chironomidae</taxon>
        <taxon>Clunio</taxon>
    </lineage>
</organism>
<dbReference type="EMBL" id="CVRI01000067">
    <property type="protein sequence ID" value="CRL06649.1"/>
    <property type="molecule type" value="Genomic_DNA"/>
</dbReference>